<dbReference type="RefSeq" id="WP_201078889.1">
    <property type="nucleotide sequence ID" value="NZ_CP067420.1"/>
</dbReference>
<keyword evidence="3" id="KW-1185">Reference proteome</keyword>
<dbReference type="Proteomes" id="UP000595197">
    <property type="component" value="Chromosome"/>
</dbReference>
<evidence type="ECO:0000256" key="1">
    <source>
        <dbReference type="SAM" id="MobiDB-lite"/>
    </source>
</evidence>
<name>A0ABX7BAK3_9PROT</name>
<protein>
    <submittedName>
        <fullName evidence="2">DUF2934 domain-containing protein</fullName>
    </submittedName>
</protein>
<feature type="compositionally biased region" description="Polar residues" evidence="1">
    <location>
        <begin position="65"/>
        <end position="82"/>
    </location>
</feature>
<dbReference type="InterPro" id="IPR021327">
    <property type="entry name" value="DUF2934"/>
</dbReference>
<evidence type="ECO:0000313" key="2">
    <source>
        <dbReference type="EMBL" id="QQP91212.1"/>
    </source>
</evidence>
<gene>
    <name evidence="2" type="ORF">IGS68_08395</name>
</gene>
<evidence type="ECO:0000313" key="3">
    <source>
        <dbReference type="Proteomes" id="UP000595197"/>
    </source>
</evidence>
<dbReference type="EMBL" id="CP067420">
    <property type="protein sequence ID" value="QQP91212.1"/>
    <property type="molecule type" value="Genomic_DNA"/>
</dbReference>
<accession>A0ABX7BAK3</accession>
<dbReference type="Pfam" id="PF11154">
    <property type="entry name" value="DUF2934"/>
    <property type="match status" value="1"/>
</dbReference>
<proteinExistence type="predicted"/>
<feature type="region of interest" description="Disordered" evidence="1">
    <location>
        <begin position="41"/>
        <end position="92"/>
    </location>
</feature>
<sequence length="92" mass="9981">MTGNLEDRIRRRAHEIWEHAGQPDGRNDEHWEQACRELAAEDAATGREFDGEPNLSAVAAGRTEATGSPQAPLSPGAANSSRMAKARRKDAT</sequence>
<feature type="compositionally biased region" description="Basic and acidic residues" evidence="1">
    <location>
        <begin position="41"/>
        <end position="50"/>
    </location>
</feature>
<organism evidence="2 3">
    <name type="scientific">Skermanella cutis</name>
    <dbReference type="NCBI Taxonomy" id="2775420"/>
    <lineage>
        <taxon>Bacteria</taxon>
        <taxon>Pseudomonadati</taxon>
        <taxon>Pseudomonadota</taxon>
        <taxon>Alphaproteobacteria</taxon>
        <taxon>Rhodospirillales</taxon>
        <taxon>Azospirillaceae</taxon>
        <taxon>Skermanella</taxon>
    </lineage>
</organism>
<reference evidence="2" key="1">
    <citation type="submission" date="2021-02" db="EMBL/GenBank/DDBJ databases">
        <title>Skermanella TT6 skin isolate.</title>
        <authorList>
            <person name="Lee K."/>
            <person name="Ganzorig M."/>
        </authorList>
    </citation>
    <scope>NUCLEOTIDE SEQUENCE</scope>
    <source>
        <strain evidence="2">TT6</strain>
    </source>
</reference>